<feature type="region of interest" description="Disordered" evidence="5">
    <location>
        <begin position="1"/>
        <end position="23"/>
    </location>
</feature>
<dbReference type="InterPro" id="IPR036271">
    <property type="entry name" value="Tet_transcr_reg_TetR-rel_C_sf"/>
</dbReference>
<name>Q48NH8_PSE14</name>
<dbReference type="Pfam" id="PF00440">
    <property type="entry name" value="TetR_N"/>
    <property type="match status" value="1"/>
</dbReference>
<evidence type="ECO:0000256" key="3">
    <source>
        <dbReference type="ARBA" id="ARBA00023163"/>
    </source>
</evidence>
<dbReference type="SUPFAM" id="SSF48498">
    <property type="entry name" value="Tetracyclin repressor-like, C-terminal domain"/>
    <property type="match status" value="1"/>
</dbReference>
<dbReference type="InterPro" id="IPR009057">
    <property type="entry name" value="Homeodomain-like_sf"/>
</dbReference>
<dbReference type="PANTHER" id="PTHR30055">
    <property type="entry name" value="HTH-TYPE TRANSCRIPTIONAL REGULATOR RUTR"/>
    <property type="match status" value="1"/>
</dbReference>
<dbReference type="RefSeq" id="WP_011167674.1">
    <property type="nucleotide sequence ID" value="NC_005773.3"/>
</dbReference>
<dbReference type="EMBL" id="CP000058">
    <property type="protein sequence ID" value="AAZ33159.1"/>
    <property type="molecule type" value="Genomic_DNA"/>
</dbReference>
<keyword evidence="2 4" id="KW-0238">DNA-binding</keyword>
<gene>
    <name evidence="7" type="ordered locus">PSPPH_0755</name>
</gene>
<reference evidence="7 8" key="1">
    <citation type="journal article" date="2005" name="J. Bacteriol.">
        <title>Whole-genome sequence analysis of Pseudomonas syringae pv. phaseolicola 1448A reveals divergence among pathovars in genes involved in virulence and transposition.</title>
        <authorList>
            <person name="Joardar V."/>
            <person name="Lindeberg M."/>
            <person name="Jackson R.W."/>
            <person name="Selengut J."/>
            <person name="Dodson R."/>
            <person name="Brinkac L.M."/>
            <person name="Daugherty S.C."/>
            <person name="Deboy R."/>
            <person name="Durkin A.S."/>
            <person name="Giglio M.G."/>
            <person name="Madupu R."/>
            <person name="Nelson W.C."/>
            <person name="Rosovitz M.J."/>
            <person name="Sullivan S."/>
            <person name="Crabtree J."/>
            <person name="Creasy T."/>
            <person name="Davidsen T."/>
            <person name="Haft D.H."/>
            <person name="Zafar N."/>
            <person name="Zhou L."/>
            <person name="Halpin R."/>
            <person name="Holley T."/>
            <person name="Khouri H."/>
            <person name="Feldblyum T."/>
            <person name="White O."/>
            <person name="Fraser C.M."/>
            <person name="Chatterjee A.K."/>
            <person name="Cartinhour S."/>
            <person name="Schneider D.J."/>
            <person name="Mansfield J."/>
            <person name="Collmer A."/>
            <person name="Buell C.R."/>
        </authorList>
    </citation>
    <scope>NUCLEOTIDE SEQUENCE [LARGE SCALE GENOMIC DNA]</scope>
    <source>
        <strain evidence="8">1448A / Race 6</strain>
    </source>
</reference>
<keyword evidence="1" id="KW-0805">Transcription regulation</keyword>
<dbReference type="GO" id="GO:0003700">
    <property type="term" value="F:DNA-binding transcription factor activity"/>
    <property type="evidence" value="ECO:0007669"/>
    <property type="project" value="TreeGrafter"/>
</dbReference>
<protein>
    <submittedName>
        <fullName evidence="7">Transcriptional regulator, TetR family</fullName>
    </submittedName>
</protein>
<dbReference type="PROSITE" id="PS50977">
    <property type="entry name" value="HTH_TETR_2"/>
    <property type="match status" value="1"/>
</dbReference>
<dbReference type="eggNOG" id="COG1309">
    <property type="taxonomic scope" value="Bacteria"/>
</dbReference>
<dbReference type="PANTHER" id="PTHR30055:SF234">
    <property type="entry name" value="HTH-TYPE TRANSCRIPTIONAL REGULATOR BETI"/>
    <property type="match status" value="1"/>
</dbReference>
<evidence type="ECO:0000313" key="7">
    <source>
        <dbReference type="EMBL" id="AAZ33159.1"/>
    </source>
</evidence>
<evidence type="ECO:0000256" key="4">
    <source>
        <dbReference type="PROSITE-ProRule" id="PRU00335"/>
    </source>
</evidence>
<organism evidence="7 8">
    <name type="scientific">Pseudomonas savastanoi pv. phaseolicola (strain 1448A / Race 6)</name>
    <name type="common">Pseudomonas syringae pv. phaseolicola (strain 1448A / Race 6)</name>
    <dbReference type="NCBI Taxonomy" id="264730"/>
    <lineage>
        <taxon>Bacteria</taxon>
        <taxon>Pseudomonadati</taxon>
        <taxon>Pseudomonadota</taxon>
        <taxon>Gammaproteobacteria</taxon>
        <taxon>Pseudomonadales</taxon>
        <taxon>Pseudomonadaceae</taxon>
        <taxon>Pseudomonas</taxon>
    </lineage>
</organism>
<feature type="domain" description="HTH tetR-type" evidence="6">
    <location>
        <begin position="24"/>
        <end position="84"/>
    </location>
</feature>
<evidence type="ECO:0000256" key="2">
    <source>
        <dbReference type="ARBA" id="ARBA00023125"/>
    </source>
</evidence>
<keyword evidence="3" id="KW-0804">Transcription</keyword>
<feature type="DNA-binding region" description="H-T-H motif" evidence="4">
    <location>
        <begin position="47"/>
        <end position="66"/>
    </location>
</feature>
<accession>Q48NH8</accession>
<proteinExistence type="predicted"/>
<evidence type="ECO:0000256" key="1">
    <source>
        <dbReference type="ARBA" id="ARBA00023015"/>
    </source>
</evidence>
<dbReference type="Gene3D" id="1.10.357.10">
    <property type="entry name" value="Tetracycline Repressor, domain 2"/>
    <property type="match status" value="1"/>
</dbReference>
<dbReference type="SUPFAM" id="SSF46689">
    <property type="entry name" value="Homeodomain-like"/>
    <property type="match status" value="1"/>
</dbReference>
<dbReference type="KEGG" id="psp:PSPPH_0755"/>
<dbReference type="AlphaFoldDB" id="Q48NH8"/>
<dbReference type="InterPro" id="IPR050109">
    <property type="entry name" value="HTH-type_TetR-like_transc_reg"/>
</dbReference>
<evidence type="ECO:0000256" key="5">
    <source>
        <dbReference type="SAM" id="MobiDB-lite"/>
    </source>
</evidence>
<evidence type="ECO:0000313" key="8">
    <source>
        <dbReference type="Proteomes" id="UP000000551"/>
    </source>
</evidence>
<dbReference type="InterPro" id="IPR001647">
    <property type="entry name" value="HTH_TetR"/>
</dbReference>
<dbReference type="Proteomes" id="UP000000551">
    <property type="component" value="Chromosome"/>
</dbReference>
<dbReference type="GO" id="GO:0000976">
    <property type="term" value="F:transcription cis-regulatory region binding"/>
    <property type="evidence" value="ECO:0007669"/>
    <property type="project" value="TreeGrafter"/>
</dbReference>
<dbReference type="PRINTS" id="PR00455">
    <property type="entry name" value="HTHTETR"/>
</dbReference>
<sequence length="212" mass="23775">MAAGIHEPESSSPSKHRRPAPRGELRREALLEAALSVFSQVGYAHASMKDIAKLAGVTAAGLLYHFPNKTALLNAVLDRKESEADQYFDQLNARTSLSGFIKSIRVIFRRSIETQMISQAFMMLNVESLGQLHPAHDRFQTWFKNVHSAIASYLESLIEEGEIRSTQTSVVAREICAVMDGTQLQWLRRPDDMDPVAQFDDYLSRLKVTLSP</sequence>
<evidence type="ECO:0000259" key="6">
    <source>
        <dbReference type="PROSITE" id="PS50977"/>
    </source>
</evidence>
<dbReference type="HOGENOM" id="CLU_069356_44_1_6"/>